<reference evidence="7" key="2">
    <citation type="journal article" date="2021" name="PeerJ">
        <title>Extensive microbial diversity within the chicken gut microbiome revealed by metagenomics and culture.</title>
        <authorList>
            <person name="Gilroy R."/>
            <person name="Ravi A."/>
            <person name="Getino M."/>
            <person name="Pursley I."/>
            <person name="Horton D.L."/>
            <person name="Alikhan N.F."/>
            <person name="Baker D."/>
            <person name="Gharbi K."/>
            <person name="Hall N."/>
            <person name="Watson M."/>
            <person name="Adriaenssens E.M."/>
            <person name="Foster-Nyarko E."/>
            <person name="Jarju S."/>
            <person name="Secka A."/>
            <person name="Antonio M."/>
            <person name="Oren A."/>
            <person name="Chaudhuri R.R."/>
            <person name="La Ragione R."/>
            <person name="Hildebrand F."/>
            <person name="Pallen M.J."/>
        </authorList>
    </citation>
    <scope>NUCLEOTIDE SEQUENCE</scope>
    <source>
        <strain evidence="7">14700</strain>
    </source>
</reference>
<evidence type="ECO:0000313" key="7">
    <source>
        <dbReference type="EMBL" id="MBO8468274.1"/>
    </source>
</evidence>
<keyword evidence="2" id="KW-1003">Cell membrane</keyword>
<feature type="transmembrane region" description="Helical" evidence="6">
    <location>
        <begin position="84"/>
        <end position="111"/>
    </location>
</feature>
<accession>A0A9D9NCE9</accession>
<reference evidence="7" key="1">
    <citation type="submission" date="2020-10" db="EMBL/GenBank/DDBJ databases">
        <authorList>
            <person name="Gilroy R."/>
        </authorList>
    </citation>
    <scope>NUCLEOTIDE SEQUENCE</scope>
    <source>
        <strain evidence="7">14700</strain>
    </source>
</reference>
<sequence>MKILYQIAIIFTLCLLGEAISAILPFPFPSSITAMILLAAALFSGILKIDHIKEKSDFLLSNMAFFFIPAGVKVIEHLSIIRSIWWQFLIIVSVSTVVVFLVTAWVVSFFLKIEARRNRNA</sequence>
<dbReference type="PANTHER" id="PTHR33931:SF2">
    <property type="entry name" value="HOLIN-LIKE PROTEIN CIDA"/>
    <property type="match status" value="1"/>
</dbReference>
<evidence type="ECO:0000256" key="6">
    <source>
        <dbReference type="SAM" id="Phobius"/>
    </source>
</evidence>
<comment type="caution">
    <text evidence="7">The sequence shown here is derived from an EMBL/GenBank/DDBJ whole genome shotgun (WGS) entry which is preliminary data.</text>
</comment>
<keyword evidence="3 6" id="KW-0812">Transmembrane</keyword>
<evidence type="ECO:0000313" key="8">
    <source>
        <dbReference type="Proteomes" id="UP000810292"/>
    </source>
</evidence>
<feature type="transmembrane region" description="Helical" evidence="6">
    <location>
        <begin position="31"/>
        <end position="47"/>
    </location>
</feature>
<dbReference type="Proteomes" id="UP000810292">
    <property type="component" value="Unassembled WGS sequence"/>
</dbReference>
<feature type="transmembrane region" description="Helical" evidence="6">
    <location>
        <begin position="59"/>
        <end position="78"/>
    </location>
</feature>
<organism evidence="7 8">
    <name type="scientific">Candidatus Ornithospirochaeta stercoravium</name>
    <dbReference type="NCBI Taxonomy" id="2840897"/>
    <lineage>
        <taxon>Bacteria</taxon>
        <taxon>Pseudomonadati</taxon>
        <taxon>Spirochaetota</taxon>
        <taxon>Spirochaetia</taxon>
        <taxon>Spirochaetales</taxon>
        <taxon>Spirochaetaceae</taxon>
        <taxon>Spirochaetaceae incertae sedis</taxon>
        <taxon>Candidatus Ornithospirochaeta</taxon>
    </lineage>
</organism>
<comment type="subcellular location">
    <subcellularLocation>
        <location evidence="1">Cell membrane</location>
        <topology evidence="1">Multi-pass membrane protein</topology>
    </subcellularLocation>
</comment>
<keyword evidence="4 6" id="KW-1133">Transmembrane helix</keyword>
<protein>
    <submittedName>
        <fullName evidence="7">CidA/LrgA family protein</fullName>
    </submittedName>
</protein>
<evidence type="ECO:0000256" key="5">
    <source>
        <dbReference type="ARBA" id="ARBA00023136"/>
    </source>
</evidence>
<evidence type="ECO:0000256" key="4">
    <source>
        <dbReference type="ARBA" id="ARBA00022989"/>
    </source>
</evidence>
<name>A0A9D9NCE9_9SPIO</name>
<gene>
    <name evidence="7" type="ORF">IAA72_00630</name>
</gene>
<proteinExistence type="predicted"/>
<evidence type="ECO:0000256" key="2">
    <source>
        <dbReference type="ARBA" id="ARBA00022475"/>
    </source>
</evidence>
<evidence type="ECO:0000256" key="3">
    <source>
        <dbReference type="ARBA" id="ARBA00022692"/>
    </source>
</evidence>
<evidence type="ECO:0000256" key="1">
    <source>
        <dbReference type="ARBA" id="ARBA00004651"/>
    </source>
</evidence>
<dbReference type="Pfam" id="PF03788">
    <property type="entry name" value="LrgA"/>
    <property type="match status" value="1"/>
</dbReference>
<dbReference type="EMBL" id="JADIMF010000010">
    <property type="protein sequence ID" value="MBO8468274.1"/>
    <property type="molecule type" value="Genomic_DNA"/>
</dbReference>
<dbReference type="AlphaFoldDB" id="A0A9D9NCE9"/>
<keyword evidence="5 6" id="KW-0472">Membrane</keyword>
<dbReference type="InterPro" id="IPR005538">
    <property type="entry name" value="LrgA/CidA"/>
</dbReference>
<dbReference type="GO" id="GO:0005886">
    <property type="term" value="C:plasma membrane"/>
    <property type="evidence" value="ECO:0007669"/>
    <property type="project" value="UniProtKB-SubCell"/>
</dbReference>
<dbReference type="PANTHER" id="PTHR33931">
    <property type="entry name" value="HOLIN-LIKE PROTEIN CIDA-RELATED"/>
    <property type="match status" value="1"/>
</dbReference>